<dbReference type="EMBL" id="JANQDX010000005">
    <property type="protein sequence ID" value="KAL0923856.1"/>
    <property type="molecule type" value="Genomic_DNA"/>
</dbReference>
<evidence type="ECO:0000313" key="5">
    <source>
        <dbReference type="Proteomes" id="UP001552299"/>
    </source>
</evidence>
<evidence type="ECO:0000259" key="3">
    <source>
        <dbReference type="Pfam" id="PF08263"/>
    </source>
</evidence>
<keyword evidence="2" id="KW-0677">Repeat</keyword>
<keyword evidence="1" id="KW-0433">Leucine-rich repeat</keyword>
<protein>
    <recommendedName>
        <fullName evidence="3">Leucine-rich repeat-containing N-terminal plant-type domain-containing protein</fullName>
    </recommendedName>
</protein>
<dbReference type="PANTHER" id="PTHR48010">
    <property type="entry name" value="OS05G0588300 PROTEIN"/>
    <property type="match status" value="1"/>
</dbReference>
<dbReference type="SUPFAM" id="SSF52058">
    <property type="entry name" value="L domain-like"/>
    <property type="match status" value="1"/>
</dbReference>
<proteinExistence type="predicted"/>
<dbReference type="InterPro" id="IPR013210">
    <property type="entry name" value="LRR_N_plant-typ"/>
</dbReference>
<sequence>MLEQKFNLLSLFLLMENRSYVSLLQIFLLMLLSSINYSSQLDVECLKTIKQTLKDPSGSLTNSWNFHNTTDGFICHFNGVECWNPGENKVLNLQLSNMGLEGEFPSGLENCTSITGIDLSYNSVTGPLPADISKKIPYVTNLDL</sequence>
<dbReference type="PANTHER" id="PTHR48010:SF55">
    <property type="entry name" value="OS01G0607900 PROTEIN"/>
    <property type="match status" value="1"/>
</dbReference>
<evidence type="ECO:0000256" key="2">
    <source>
        <dbReference type="ARBA" id="ARBA00022737"/>
    </source>
</evidence>
<dbReference type="InterPro" id="IPR032675">
    <property type="entry name" value="LRR_dom_sf"/>
</dbReference>
<dbReference type="Proteomes" id="UP001552299">
    <property type="component" value="Unassembled WGS sequence"/>
</dbReference>
<dbReference type="Pfam" id="PF08263">
    <property type="entry name" value="LRRNT_2"/>
    <property type="match status" value="1"/>
</dbReference>
<comment type="caution">
    <text evidence="4">The sequence shown here is derived from an EMBL/GenBank/DDBJ whole genome shotgun (WGS) entry which is preliminary data.</text>
</comment>
<reference evidence="4 5" key="1">
    <citation type="journal article" date="2024" name="Plant Biotechnol. J.">
        <title>Dendrobium thyrsiflorum genome and its molecular insights into genes involved in important horticultural traits.</title>
        <authorList>
            <person name="Chen B."/>
            <person name="Wang J.Y."/>
            <person name="Zheng P.J."/>
            <person name="Li K.L."/>
            <person name="Liang Y.M."/>
            <person name="Chen X.F."/>
            <person name="Zhang C."/>
            <person name="Zhao X."/>
            <person name="He X."/>
            <person name="Zhang G.Q."/>
            <person name="Liu Z.J."/>
            <person name="Xu Q."/>
        </authorList>
    </citation>
    <scope>NUCLEOTIDE SEQUENCE [LARGE SCALE GENOMIC DNA]</scope>
    <source>
        <strain evidence="4">GZMU011</strain>
    </source>
</reference>
<evidence type="ECO:0000313" key="4">
    <source>
        <dbReference type="EMBL" id="KAL0923856.1"/>
    </source>
</evidence>
<dbReference type="InterPro" id="IPR050994">
    <property type="entry name" value="At_inactive_RLKs"/>
</dbReference>
<organism evidence="4 5">
    <name type="scientific">Dendrobium thyrsiflorum</name>
    <name type="common">Pinecone-like raceme dendrobium</name>
    <name type="synonym">Orchid</name>
    <dbReference type="NCBI Taxonomy" id="117978"/>
    <lineage>
        <taxon>Eukaryota</taxon>
        <taxon>Viridiplantae</taxon>
        <taxon>Streptophyta</taxon>
        <taxon>Embryophyta</taxon>
        <taxon>Tracheophyta</taxon>
        <taxon>Spermatophyta</taxon>
        <taxon>Magnoliopsida</taxon>
        <taxon>Liliopsida</taxon>
        <taxon>Asparagales</taxon>
        <taxon>Orchidaceae</taxon>
        <taxon>Epidendroideae</taxon>
        <taxon>Malaxideae</taxon>
        <taxon>Dendrobiinae</taxon>
        <taxon>Dendrobium</taxon>
    </lineage>
</organism>
<name>A0ABD0VMK3_DENTH</name>
<accession>A0ABD0VMK3</accession>
<gene>
    <name evidence="4" type="ORF">M5K25_004635</name>
</gene>
<feature type="domain" description="Leucine-rich repeat-containing N-terminal plant-type" evidence="3">
    <location>
        <begin position="42"/>
        <end position="83"/>
    </location>
</feature>
<dbReference type="AlphaFoldDB" id="A0ABD0VMK3"/>
<dbReference type="Gene3D" id="3.80.10.10">
    <property type="entry name" value="Ribonuclease Inhibitor"/>
    <property type="match status" value="1"/>
</dbReference>
<keyword evidence="5" id="KW-1185">Reference proteome</keyword>
<evidence type="ECO:0000256" key="1">
    <source>
        <dbReference type="ARBA" id="ARBA00022614"/>
    </source>
</evidence>